<dbReference type="AlphaFoldDB" id="A0A6G3QVB9"/>
<dbReference type="RefSeq" id="WP_164333941.1">
    <property type="nucleotide sequence ID" value="NZ_JAAGMD010000431.1"/>
</dbReference>
<name>A0A6G3QVB9_9ACTN</name>
<comment type="caution">
    <text evidence="2">The sequence shown here is derived from an EMBL/GenBank/DDBJ whole genome shotgun (WGS) entry which is preliminary data.</text>
</comment>
<evidence type="ECO:0000313" key="2">
    <source>
        <dbReference type="EMBL" id="NEA87311.1"/>
    </source>
</evidence>
<protein>
    <submittedName>
        <fullName evidence="2">Uncharacterized protein</fullName>
    </submittedName>
</protein>
<dbReference type="EMBL" id="JAAGMD010000431">
    <property type="protein sequence ID" value="NEA87311.1"/>
    <property type="molecule type" value="Genomic_DNA"/>
</dbReference>
<proteinExistence type="predicted"/>
<dbReference type="InterPro" id="IPR049693">
    <property type="entry name" value="Daptide_RRE"/>
</dbReference>
<accession>A0A6G3QVB9</accession>
<sequence>MDTQTRRRAKEHIMSWGSGGRRPAGAPDTAVATVVLADSRHLDAVRAGGLTGPGTLVFTPGTGEPRDGVVPYGGSLSEPGEDFALGEDFYLQTQDYASSAFMSVLGPTVLRVFGPADFSAFLADADRAFTEGVFPEFLITPAVLLADTAALGGPSAADGPALRLYADADGRVSLSPTGSPLGTVDDDLTTLLTRYEHINAASEAPCAVSLAAAVPEEARTAALQVRPFLGRYHAAVKALRAMTAQDIGGLNVSGFGHRLTDGLAASGAEDDLLDPSLPLVLWNTAQAYVVAGGRVFAVDRSFAGAVECLLAAGPAASRFAPDHVLDQVRAFLTERGLALDTRTPAGAR</sequence>
<organism evidence="2">
    <name type="scientific">Streptomyces sp. SID14436</name>
    <dbReference type="NCBI Taxonomy" id="2706070"/>
    <lineage>
        <taxon>Bacteria</taxon>
        <taxon>Bacillati</taxon>
        <taxon>Actinomycetota</taxon>
        <taxon>Actinomycetes</taxon>
        <taxon>Kitasatosporales</taxon>
        <taxon>Streptomycetaceae</taxon>
        <taxon>Streptomyces</taxon>
    </lineage>
</organism>
<feature type="compositionally biased region" description="Basic residues" evidence="1">
    <location>
        <begin position="1"/>
        <end position="10"/>
    </location>
</feature>
<feature type="region of interest" description="Disordered" evidence="1">
    <location>
        <begin position="1"/>
        <end position="25"/>
    </location>
</feature>
<gene>
    <name evidence="2" type="ORF">G3I53_14990</name>
</gene>
<reference evidence="2" key="1">
    <citation type="submission" date="2020-01" db="EMBL/GenBank/DDBJ databases">
        <title>Insect and environment-associated Actinomycetes.</title>
        <authorList>
            <person name="Currrie C."/>
            <person name="Chevrette M."/>
            <person name="Carlson C."/>
            <person name="Stubbendieck R."/>
            <person name="Wendt-Pienkowski E."/>
        </authorList>
    </citation>
    <scope>NUCLEOTIDE SEQUENCE</scope>
    <source>
        <strain evidence="2">SID14436</strain>
    </source>
</reference>
<dbReference type="NCBIfam" id="NF041823">
    <property type="entry name" value="daptide_RRE"/>
    <property type="match status" value="1"/>
</dbReference>
<evidence type="ECO:0000256" key="1">
    <source>
        <dbReference type="SAM" id="MobiDB-lite"/>
    </source>
</evidence>